<accession>A0ACC0AH58</accession>
<dbReference type="EMBL" id="CM044706">
    <property type="protein sequence ID" value="KAI5660190.1"/>
    <property type="molecule type" value="Genomic_DNA"/>
</dbReference>
<evidence type="ECO:0000313" key="1">
    <source>
        <dbReference type="EMBL" id="KAI5660190.1"/>
    </source>
</evidence>
<proteinExistence type="predicted"/>
<reference evidence="2" key="1">
    <citation type="journal article" date="2023" name="Nat. Plants">
        <title>Single-cell RNA sequencing provides a high-resolution roadmap for understanding the multicellular compartmentation of specialized metabolism.</title>
        <authorList>
            <person name="Sun S."/>
            <person name="Shen X."/>
            <person name="Li Y."/>
            <person name="Li Y."/>
            <person name="Wang S."/>
            <person name="Li R."/>
            <person name="Zhang H."/>
            <person name="Shen G."/>
            <person name="Guo B."/>
            <person name="Wei J."/>
            <person name="Xu J."/>
            <person name="St-Pierre B."/>
            <person name="Chen S."/>
            <person name="Sun C."/>
        </authorList>
    </citation>
    <scope>NUCLEOTIDE SEQUENCE [LARGE SCALE GENOMIC DNA]</scope>
</reference>
<name>A0ACC0AH58_CATRO</name>
<protein>
    <submittedName>
        <fullName evidence="1">Uncharacterized protein</fullName>
    </submittedName>
</protein>
<organism evidence="1 2">
    <name type="scientific">Catharanthus roseus</name>
    <name type="common">Madagascar periwinkle</name>
    <name type="synonym">Vinca rosea</name>
    <dbReference type="NCBI Taxonomy" id="4058"/>
    <lineage>
        <taxon>Eukaryota</taxon>
        <taxon>Viridiplantae</taxon>
        <taxon>Streptophyta</taxon>
        <taxon>Embryophyta</taxon>
        <taxon>Tracheophyta</taxon>
        <taxon>Spermatophyta</taxon>
        <taxon>Magnoliopsida</taxon>
        <taxon>eudicotyledons</taxon>
        <taxon>Gunneridae</taxon>
        <taxon>Pentapetalae</taxon>
        <taxon>asterids</taxon>
        <taxon>lamiids</taxon>
        <taxon>Gentianales</taxon>
        <taxon>Apocynaceae</taxon>
        <taxon>Rauvolfioideae</taxon>
        <taxon>Vinceae</taxon>
        <taxon>Catharanthinae</taxon>
        <taxon>Catharanthus</taxon>
    </lineage>
</organism>
<dbReference type="Proteomes" id="UP001060085">
    <property type="component" value="Linkage Group LG06"/>
</dbReference>
<sequence length="423" mass="47375">MLTAEGRTANALGGKTARACESCLRKRARWFCAADDAFLCQSCDSSVHSANQLASRHERVRIETSSSSSFNFRSTESKLHDQISDPVWHHGFTRKARTPRHHQKPPVLKKDNNNNIVNSLNSSLPLVPEIGVEENNSPDENDDEQFLYRVPVFDPLFFGGGGDSNNEIESFLNDEFIDSDAKLAELAADVENLLGSTTELDEDLAAAGVVSNNFIASDFMNNNRVKIEEDDEDEEVQAVIASHFDPALDSARESLSWDFDYSSSSPVIGGDEDLETKMMIELPENEFETKPEGMRKIFLKLNYDDIINTWDSQNCPWTNGTRPDFNCHDFVGNGCGTFEQAYGVGAGAAAGGGGRDEEREARVLRYKEKRRTRLFSKKIRYEVRKLNAEKRPRMKGRFVKRTSLLPGSSSSSSNNFPNYLINK</sequence>
<comment type="caution">
    <text evidence="1">The sequence shown here is derived from an EMBL/GenBank/DDBJ whole genome shotgun (WGS) entry which is preliminary data.</text>
</comment>
<evidence type="ECO:0000313" key="2">
    <source>
        <dbReference type="Proteomes" id="UP001060085"/>
    </source>
</evidence>
<gene>
    <name evidence="1" type="ORF">M9H77_28983</name>
</gene>
<keyword evidence="2" id="KW-1185">Reference proteome</keyword>